<comment type="caution">
    <text evidence="1">The sequence shown here is derived from an EMBL/GenBank/DDBJ whole genome shotgun (WGS) entry which is preliminary data.</text>
</comment>
<reference evidence="1" key="1">
    <citation type="journal article" date="2014" name="Front. Microbiol.">
        <title>High frequency of phylogenetically diverse reductive dehalogenase-homologous genes in deep subseafloor sedimentary metagenomes.</title>
        <authorList>
            <person name="Kawai M."/>
            <person name="Futagami T."/>
            <person name="Toyoda A."/>
            <person name="Takaki Y."/>
            <person name="Nishi S."/>
            <person name="Hori S."/>
            <person name="Arai W."/>
            <person name="Tsubouchi T."/>
            <person name="Morono Y."/>
            <person name="Uchiyama I."/>
            <person name="Ito T."/>
            <person name="Fujiyama A."/>
            <person name="Inagaki F."/>
            <person name="Takami H."/>
        </authorList>
    </citation>
    <scope>NUCLEOTIDE SEQUENCE</scope>
    <source>
        <strain evidence="1">Expedition CK06-06</strain>
    </source>
</reference>
<name>X0ZLN5_9ZZZZ</name>
<sequence length="170" mass="19799">MGGWFCFRAAAFEPRIKRVIASSISYDYMKLMNVVLQKMHIFFIKHMRNYSNKMILKSIKKEKGIQAWMSAQLMYITKKQMPMDAFDFWLQLNEENLHSELVKQDVLILTGRNDHFISFKAHAMQVKALTNANSVTAEVFTKETHAHNHCQIGNIGLALDVMVKWIEEKS</sequence>
<dbReference type="Gene3D" id="3.40.50.1820">
    <property type="entry name" value="alpha/beta hydrolase"/>
    <property type="match status" value="1"/>
</dbReference>
<dbReference type="AlphaFoldDB" id="X0ZLN5"/>
<evidence type="ECO:0008006" key="2">
    <source>
        <dbReference type="Google" id="ProtNLM"/>
    </source>
</evidence>
<dbReference type="InterPro" id="IPR029058">
    <property type="entry name" value="AB_hydrolase_fold"/>
</dbReference>
<dbReference type="SUPFAM" id="SSF53474">
    <property type="entry name" value="alpha/beta-Hydrolases"/>
    <property type="match status" value="1"/>
</dbReference>
<organism evidence="1">
    <name type="scientific">marine sediment metagenome</name>
    <dbReference type="NCBI Taxonomy" id="412755"/>
    <lineage>
        <taxon>unclassified sequences</taxon>
        <taxon>metagenomes</taxon>
        <taxon>ecological metagenomes</taxon>
    </lineage>
</organism>
<accession>X0ZLN5</accession>
<evidence type="ECO:0000313" key="1">
    <source>
        <dbReference type="EMBL" id="GAG58967.1"/>
    </source>
</evidence>
<proteinExistence type="predicted"/>
<dbReference type="EMBL" id="BART01003608">
    <property type="protein sequence ID" value="GAG58967.1"/>
    <property type="molecule type" value="Genomic_DNA"/>
</dbReference>
<protein>
    <recommendedName>
        <fullName evidence="2">Serine aminopeptidase S33 domain-containing protein</fullName>
    </recommendedName>
</protein>
<gene>
    <name evidence="1" type="ORF">S01H4_09784</name>
</gene>